<evidence type="ECO:0000313" key="3">
    <source>
        <dbReference type="Proteomes" id="UP000247454"/>
    </source>
</evidence>
<protein>
    <submittedName>
        <fullName evidence="2">RES domain-containing protein</fullName>
    </submittedName>
</protein>
<reference evidence="2 3" key="1">
    <citation type="submission" date="2018-06" db="EMBL/GenBank/DDBJ databases">
        <title>Genomic Encyclopedia of Type Strains, Phase III (KMG-III): the genomes of soil and plant-associated and newly described type strains.</title>
        <authorList>
            <person name="Whitman W."/>
        </authorList>
    </citation>
    <scope>NUCLEOTIDE SEQUENCE [LARGE SCALE GENOMIC DNA]</scope>
    <source>
        <strain evidence="2 3">ORS 1419</strain>
    </source>
</reference>
<dbReference type="EMBL" id="QJTF01000010">
    <property type="protein sequence ID" value="PYE87872.1"/>
    <property type="molecule type" value="Genomic_DNA"/>
</dbReference>
<accession>A0A318TGP8</accession>
<feature type="domain" description="RES" evidence="1">
    <location>
        <begin position="79"/>
        <end position="204"/>
    </location>
</feature>
<keyword evidence="3" id="KW-1185">Reference proteome</keyword>
<dbReference type="AlphaFoldDB" id="A0A318TGP8"/>
<name>A0A318TGP8_9HYPH</name>
<organism evidence="2 3">
    <name type="scientific">Phyllobacterium leguminum</name>
    <dbReference type="NCBI Taxonomy" id="314237"/>
    <lineage>
        <taxon>Bacteria</taxon>
        <taxon>Pseudomonadati</taxon>
        <taxon>Pseudomonadota</taxon>
        <taxon>Alphaproteobacteria</taxon>
        <taxon>Hyphomicrobiales</taxon>
        <taxon>Phyllobacteriaceae</taxon>
        <taxon>Phyllobacterium</taxon>
    </lineage>
</organism>
<dbReference type="OrthoDB" id="9795903at2"/>
<dbReference type="InterPro" id="IPR014914">
    <property type="entry name" value="RES_dom"/>
</dbReference>
<dbReference type="RefSeq" id="WP_110751673.1">
    <property type="nucleotide sequence ID" value="NZ_QJTF01000010.1"/>
</dbReference>
<evidence type="ECO:0000259" key="1">
    <source>
        <dbReference type="SMART" id="SM00953"/>
    </source>
</evidence>
<sequence>MKNGLAIVRVNWPKACRLIRSIRPPIDLFEDIADPKDWEALASAESKTNPRIWDHIGKLDLVPLERRVSGPGASSLMAPFVHISTDRPGRFTDGTYGIYSAGDREEVAIREVAHHHATAMTNSSEEPGWTSQFRMLVNRIDLDLHDARSHSEYHDPDGYKVSQALGRDLRAGGGNGIVYRSVRCPAGECVAIFWPDLMEIPVQADHFDFHWDGERVDRVRNCRTNAIFAL</sequence>
<gene>
    <name evidence="2" type="ORF">C7477_11057</name>
</gene>
<proteinExistence type="predicted"/>
<dbReference type="SMART" id="SM00953">
    <property type="entry name" value="RES"/>
    <property type="match status" value="1"/>
</dbReference>
<dbReference type="Pfam" id="PF08808">
    <property type="entry name" value="RES"/>
    <property type="match status" value="1"/>
</dbReference>
<comment type="caution">
    <text evidence="2">The sequence shown here is derived from an EMBL/GenBank/DDBJ whole genome shotgun (WGS) entry which is preliminary data.</text>
</comment>
<evidence type="ECO:0000313" key="2">
    <source>
        <dbReference type="EMBL" id="PYE87872.1"/>
    </source>
</evidence>
<dbReference type="Proteomes" id="UP000247454">
    <property type="component" value="Unassembled WGS sequence"/>
</dbReference>